<dbReference type="GO" id="GO:0061630">
    <property type="term" value="F:ubiquitin protein ligase activity"/>
    <property type="evidence" value="ECO:0007669"/>
    <property type="project" value="InterPro"/>
</dbReference>
<dbReference type="OrthoDB" id="2122982at2759"/>
<dbReference type="SUPFAM" id="SSF57850">
    <property type="entry name" value="RING/U-box"/>
    <property type="match status" value="1"/>
</dbReference>
<dbReference type="PANTHER" id="PTHR21540:SF0">
    <property type="entry name" value="PHD FAMILY PROTEIN"/>
    <property type="match status" value="1"/>
</dbReference>
<sequence>MASGSSAIAGLPSLATPPVTQVPALPQPTPTSSKGKRKRKSQDEGEGREEKRIARFKPKCPQNILDRVERVWQQRLFMIDRDRSGDELRETFSVLGSTGNVYTVVIDQMPRCNCPDALKGNHCKHILFIFLKVLRVPNESPHWYQKALLSSELEEIFSQAPLAPNCVAHAHVLDAHVRATAQFSGPSSQSTKKRWPTKDDDCPICYETMFGVAENGLKFCDACGNAIHEECWKQWQASNLRSGKSVTCVWCRAEMNTGGVVKGRKSKGTRTNSDEGYLNLATVAGLSPVRDTSTYRQWGRGYGRDYFDDNY</sequence>
<keyword evidence="1" id="KW-0862">Zinc</keyword>
<dbReference type="PROSITE" id="PS50089">
    <property type="entry name" value="ZF_RING_2"/>
    <property type="match status" value="1"/>
</dbReference>
<feature type="domain" description="SWIM-type" evidence="4">
    <location>
        <begin position="102"/>
        <end position="134"/>
    </location>
</feature>
<dbReference type="PROSITE" id="PS50966">
    <property type="entry name" value="ZF_SWIM"/>
    <property type="match status" value="1"/>
</dbReference>
<dbReference type="Gene3D" id="3.30.40.10">
    <property type="entry name" value="Zinc/RING finger domain, C3HC4 (zinc finger)"/>
    <property type="match status" value="1"/>
</dbReference>
<dbReference type="EMBL" id="KN818250">
    <property type="protein sequence ID" value="KIL64334.1"/>
    <property type="molecule type" value="Genomic_DNA"/>
</dbReference>
<protein>
    <submittedName>
        <fullName evidence="5">Uncharacterized protein</fullName>
    </submittedName>
</protein>
<reference evidence="5 6" key="1">
    <citation type="submission" date="2014-04" db="EMBL/GenBank/DDBJ databases">
        <title>Evolutionary Origins and Diversification of the Mycorrhizal Mutualists.</title>
        <authorList>
            <consortium name="DOE Joint Genome Institute"/>
            <consortium name="Mycorrhizal Genomics Consortium"/>
            <person name="Kohler A."/>
            <person name="Kuo A."/>
            <person name="Nagy L.G."/>
            <person name="Floudas D."/>
            <person name="Copeland A."/>
            <person name="Barry K.W."/>
            <person name="Cichocki N."/>
            <person name="Veneault-Fourrey C."/>
            <person name="LaButti K."/>
            <person name="Lindquist E.A."/>
            <person name="Lipzen A."/>
            <person name="Lundell T."/>
            <person name="Morin E."/>
            <person name="Murat C."/>
            <person name="Riley R."/>
            <person name="Ohm R."/>
            <person name="Sun H."/>
            <person name="Tunlid A."/>
            <person name="Henrissat B."/>
            <person name="Grigoriev I.V."/>
            <person name="Hibbett D.S."/>
            <person name="Martin F."/>
        </authorList>
    </citation>
    <scope>NUCLEOTIDE SEQUENCE [LARGE SCALE GENOMIC DNA]</scope>
    <source>
        <strain evidence="5 6">Koide BX008</strain>
    </source>
</reference>
<feature type="domain" description="RING-type" evidence="3">
    <location>
        <begin position="202"/>
        <end position="252"/>
    </location>
</feature>
<organism evidence="5 6">
    <name type="scientific">Amanita muscaria (strain Koide BX008)</name>
    <dbReference type="NCBI Taxonomy" id="946122"/>
    <lineage>
        <taxon>Eukaryota</taxon>
        <taxon>Fungi</taxon>
        <taxon>Dikarya</taxon>
        <taxon>Basidiomycota</taxon>
        <taxon>Agaricomycotina</taxon>
        <taxon>Agaricomycetes</taxon>
        <taxon>Agaricomycetidae</taxon>
        <taxon>Agaricales</taxon>
        <taxon>Pluteineae</taxon>
        <taxon>Amanitaceae</taxon>
        <taxon>Amanita</taxon>
    </lineage>
</organism>
<proteinExistence type="predicted"/>
<evidence type="ECO:0000256" key="1">
    <source>
        <dbReference type="PROSITE-ProRule" id="PRU00175"/>
    </source>
</evidence>
<name>A0A0C2TBZ9_AMAMK</name>
<evidence type="ECO:0000259" key="4">
    <source>
        <dbReference type="PROSITE" id="PS50966"/>
    </source>
</evidence>
<dbReference type="InterPro" id="IPR001841">
    <property type="entry name" value="Znf_RING"/>
</dbReference>
<dbReference type="HOGENOM" id="CLU_037984_2_0_1"/>
<gene>
    <name evidence="5" type="ORF">M378DRAFT_186759</name>
</gene>
<evidence type="ECO:0000256" key="2">
    <source>
        <dbReference type="SAM" id="MobiDB-lite"/>
    </source>
</evidence>
<accession>A0A0C2TBZ9</accession>
<dbReference type="InterPro" id="IPR039903">
    <property type="entry name" value="Zswim2"/>
</dbReference>
<dbReference type="GO" id="GO:0008270">
    <property type="term" value="F:zinc ion binding"/>
    <property type="evidence" value="ECO:0007669"/>
    <property type="project" value="UniProtKB-KW"/>
</dbReference>
<keyword evidence="6" id="KW-1185">Reference proteome</keyword>
<dbReference type="InterPro" id="IPR007527">
    <property type="entry name" value="Znf_SWIM"/>
</dbReference>
<evidence type="ECO:0000259" key="3">
    <source>
        <dbReference type="PROSITE" id="PS50089"/>
    </source>
</evidence>
<dbReference type="InterPro" id="IPR013083">
    <property type="entry name" value="Znf_RING/FYVE/PHD"/>
</dbReference>
<keyword evidence="1" id="KW-0479">Metal-binding</keyword>
<dbReference type="AlphaFoldDB" id="A0A0C2TBZ9"/>
<keyword evidence="1" id="KW-0863">Zinc-finger</keyword>
<feature type="region of interest" description="Disordered" evidence="2">
    <location>
        <begin position="1"/>
        <end position="55"/>
    </location>
</feature>
<dbReference type="PANTHER" id="PTHR21540">
    <property type="entry name" value="RING FINGER AND SWIM DOMAIN-CONTAINING PROTEIN 2"/>
    <property type="match status" value="1"/>
</dbReference>
<evidence type="ECO:0000313" key="5">
    <source>
        <dbReference type="EMBL" id="KIL64334.1"/>
    </source>
</evidence>
<feature type="compositionally biased region" description="Basic and acidic residues" evidence="2">
    <location>
        <begin position="41"/>
        <end position="53"/>
    </location>
</feature>
<dbReference type="InParanoid" id="A0A0C2TBZ9"/>
<evidence type="ECO:0000313" key="6">
    <source>
        <dbReference type="Proteomes" id="UP000054549"/>
    </source>
</evidence>
<dbReference type="Proteomes" id="UP000054549">
    <property type="component" value="Unassembled WGS sequence"/>
</dbReference>
<dbReference type="SMART" id="SM01197">
    <property type="entry name" value="FANCL_C"/>
    <property type="match status" value="1"/>
</dbReference>
<dbReference type="STRING" id="946122.A0A0C2TBZ9"/>